<keyword evidence="2" id="KW-1185">Reference proteome</keyword>
<dbReference type="EMBL" id="JAPTNG010000018">
    <property type="protein sequence ID" value="MCZ0832967.1"/>
    <property type="molecule type" value="Genomic_DNA"/>
</dbReference>
<sequence>MNKKVVTCLSAIFLLLLPLLFLVISSQAEKNKEQKVSLEQKQLGTH</sequence>
<proteinExistence type="predicted"/>
<comment type="caution">
    <text evidence="1">The sequence shown here is derived from an EMBL/GenBank/DDBJ whole genome shotgun (WGS) entry which is preliminary data.</text>
</comment>
<reference evidence="1" key="1">
    <citation type="submission" date="2022-09" db="EMBL/GenBank/DDBJ databases">
        <title>Genome analysis and characterization of larvicidal activity of Brevibacillus strains.</title>
        <authorList>
            <person name="Patrusheva E.V."/>
            <person name="Izotova A.O."/>
            <person name="Toshchakov S.V."/>
            <person name="Sineoky S.P."/>
        </authorList>
    </citation>
    <scope>NUCLEOTIDE SEQUENCE</scope>
    <source>
        <strain evidence="1">VKPM_B-13244</strain>
    </source>
</reference>
<organism evidence="1 2">
    <name type="scientific">Brevibacillus halotolerans</name>
    <dbReference type="NCBI Taxonomy" id="1507437"/>
    <lineage>
        <taxon>Bacteria</taxon>
        <taxon>Bacillati</taxon>
        <taxon>Bacillota</taxon>
        <taxon>Bacilli</taxon>
        <taxon>Bacillales</taxon>
        <taxon>Paenibacillaceae</taxon>
        <taxon>Brevibacillus</taxon>
    </lineage>
</organism>
<evidence type="ECO:0000313" key="1">
    <source>
        <dbReference type="EMBL" id="MCZ0832967.1"/>
    </source>
</evidence>
<protein>
    <submittedName>
        <fullName evidence="1">Uncharacterized protein</fullName>
    </submittedName>
</protein>
<dbReference type="Proteomes" id="UP001067708">
    <property type="component" value="Unassembled WGS sequence"/>
</dbReference>
<name>A0ABT4I338_9BACL</name>
<evidence type="ECO:0000313" key="2">
    <source>
        <dbReference type="Proteomes" id="UP001067708"/>
    </source>
</evidence>
<dbReference type="RefSeq" id="WP_258418129.1">
    <property type="nucleotide sequence ID" value="NZ_JAPTNG010000018.1"/>
</dbReference>
<gene>
    <name evidence="1" type="ORF">O0535_19805</name>
</gene>
<accession>A0ABT4I338</accession>